<dbReference type="AlphaFoldDB" id="A0A0H5P980"/>
<accession>A0A0H5P980</accession>
<evidence type="ECO:0000313" key="1">
    <source>
        <dbReference type="EMBL" id="CRY84267.1"/>
    </source>
</evidence>
<dbReference type="RefSeq" id="WP_060594945.1">
    <property type="nucleotide sequence ID" value="NZ_CP031418.1"/>
</dbReference>
<evidence type="ECO:0000313" key="2">
    <source>
        <dbReference type="Proteomes" id="UP000057820"/>
    </source>
</evidence>
<geneLocation type="plasmid" evidence="1">
    <name>2</name>
</geneLocation>
<gene>
    <name evidence="1" type="ORF">ERS450000_05944</name>
</gene>
<sequence>MIRTATNATIELGTATTDTGMYALLHINDHGRRVTISLDDREIRELIGHCVTAWGQLHHHN</sequence>
<dbReference type="EMBL" id="LN868939">
    <property type="protein sequence ID" value="CRY84267.1"/>
    <property type="molecule type" value="Genomic_DNA"/>
</dbReference>
<evidence type="ECO:0008006" key="3">
    <source>
        <dbReference type="Google" id="ProtNLM"/>
    </source>
</evidence>
<organism evidence="1 2">
    <name type="scientific">Nocardia farcinica</name>
    <dbReference type="NCBI Taxonomy" id="37329"/>
    <lineage>
        <taxon>Bacteria</taxon>
        <taxon>Bacillati</taxon>
        <taxon>Actinomycetota</taxon>
        <taxon>Actinomycetes</taxon>
        <taxon>Mycobacteriales</taxon>
        <taxon>Nocardiaceae</taxon>
        <taxon>Nocardia</taxon>
    </lineage>
</organism>
<dbReference type="KEGG" id="nfr:ERS450000_05944"/>
<reference evidence="2" key="1">
    <citation type="submission" date="2015-03" db="EMBL/GenBank/DDBJ databases">
        <authorList>
            <consortium name="Pathogen Informatics"/>
        </authorList>
    </citation>
    <scope>NUCLEOTIDE SEQUENCE [LARGE SCALE GENOMIC DNA]</scope>
    <source>
        <strain evidence="2">NCTC11134</strain>
        <plasmid evidence="2">2</plasmid>
    </source>
</reference>
<protein>
    <recommendedName>
        <fullName evidence="3">Transposase</fullName>
    </recommendedName>
</protein>
<keyword evidence="1" id="KW-0614">Plasmid</keyword>
<dbReference type="Proteomes" id="UP000057820">
    <property type="component" value="Plasmid 2"/>
</dbReference>
<name>A0A0H5P980_NOCFR</name>
<proteinExistence type="predicted"/>